<dbReference type="EMBL" id="ML179095">
    <property type="protein sequence ID" value="THV01067.1"/>
    <property type="molecule type" value="Genomic_DNA"/>
</dbReference>
<dbReference type="OrthoDB" id="408631at2759"/>
<evidence type="ECO:0000259" key="5">
    <source>
        <dbReference type="Pfam" id="PF00135"/>
    </source>
</evidence>
<evidence type="ECO:0000313" key="6">
    <source>
        <dbReference type="EMBL" id="THV01067.1"/>
    </source>
</evidence>
<dbReference type="PROSITE" id="PS00941">
    <property type="entry name" value="CARBOXYLESTERASE_B_2"/>
    <property type="match status" value="2"/>
</dbReference>
<dbReference type="PROSITE" id="PS01173">
    <property type="entry name" value="LIPASE_GDXG_HIS"/>
    <property type="match status" value="2"/>
</dbReference>
<sequence>MARLTFNLLFSIVAFAFTCNAQNSPPIIDLGYASYQGTFDSTTNVTNYHGIRYARPPLGDLRFRAPQPPANVTGVQQANTIPPSCLQGVTGRSPTNPFSNQTSLSKRQGGGASEDCLFLNVFFPGATVPKKGLPTIVWIHGGGYISGSAAGFHGSDLVNEANSGVVVVTIQYRLGLFGFLAGSEVKENGDLNAGLLDQHFALQWVRTHISKFGGDPSKVTIWGESAGAGSVFQQVIAQNGRTSPPLFRAAITSSTFLPSQYKYNDRIPEAIYSEVVAQTNCGSTSDTLACLRSANANTLETANSGISQSGFFGSFVFVPVVDGTFITQRPTEALKLGKVNGAVFLGVTNTNEGVNFVDQSTGPTVNTTVYAGQLFPNLGLRLQQKAARQYAGLGTPLNQVNRMMGEAIFICPTYYMLNAFPLRSFKGEFAIPPATHSIDQVYYWQSSGTPGFQNADFIKAFSQSFLSFAMSLDPNVKFDRTNILPRWDRYTLGHPAMIFNRTEDGTAPDIHESVADRGLLDRCSSPSTPMKSLNFSLLLVAFAGFSNGQSGPPVIDLGYASYQGTFDSSTNVTNYLGIRYASPPVDNLRFRAPQPPANITGVQRANTAPPGCMPSGSTEDCLFLNVYFPGSAVPKKGLPTIVWIHGGGYRGGSSSTFHGADLVNEADQGAVVVTIQYRLGLFGFLAGTEVKENGDLNAGLLDQHFALQWVQTHISKFGGDPSKVTIWGESAGAGSVLQQVIAQDGRTRPQLFRAAISSSTFLPSQYQYNDKIPEATYNQVVNQANCASASDTLACLRRANANTLKAVETRIDGNAFRGVYPFAPVVDGTFITQRASVALREGKANGQAYLGVINTNEGVSFVNQPPLNTTSYVGRLFPNLEPQQRQEVTRLYAGLGTPLNQVERIVGEAVFICPTYYLLNAFPLHSYKGEFAIPPATHGIDQSYYWQSNRTPGFRNADFIKAFSQSFLAFAMSLDPNDKFDQTNIAPRWDRYIPLLGRQEMVFNRTEDGSAPDIHERSTDQGLLERCRFWESVGDQTGQ</sequence>
<dbReference type="InterPro" id="IPR002018">
    <property type="entry name" value="CarbesteraseB"/>
</dbReference>
<dbReference type="InterPro" id="IPR002168">
    <property type="entry name" value="Lipase_GDXG_HIS_AS"/>
</dbReference>
<accession>A0A4S8MER4</accession>
<dbReference type="PROSITE" id="PS00122">
    <property type="entry name" value="CARBOXYLESTERASE_B_1"/>
    <property type="match status" value="2"/>
</dbReference>
<dbReference type="SUPFAM" id="SSF53474">
    <property type="entry name" value="alpha/beta-Hydrolases"/>
    <property type="match status" value="2"/>
</dbReference>
<evidence type="ECO:0000256" key="4">
    <source>
        <dbReference type="SAM" id="SignalP"/>
    </source>
</evidence>
<dbReference type="InterPro" id="IPR029058">
    <property type="entry name" value="AB_hydrolase_fold"/>
</dbReference>
<dbReference type="PANTHER" id="PTHR11559">
    <property type="entry name" value="CARBOXYLESTERASE"/>
    <property type="match status" value="1"/>
</dbReference>
<keyword evidence="4" id="KW-0732">Signal</keyword>
<evidence type="ECO:0000256" key="3">
    <source>
        <dbReference type="ARBA" id="ARBA00022801"/>
    </source>
</evidence>
<dbReference type="GO" id="GO:0016787">
    <property type="term" value="F:hydrolase activity"/>
    <property type="evidence" value="ECO:0007669"/>
    <property type="project" value="UniProtKB-KW"/>
</dbReference>
<evidence type="ECO:0000256" key="1">
    <source>
        <dbReference type="ARBA" id="ARBA00005964"/>
    </source>
</evidence>
<reference evidence="6 7" key="1">
    <citation type="journal article" date="2019" name="Nat. Ecol. Evol.">
        <title>Megaphylogeny resolves global patterns of mushroom evolution.</title>
        <authorList>
            <person name="Varga T."/>
            <person name="Krizsan K."/>
            <person name="Foldi C."/>
            <person name="Dima B."/>
            <person name="Sanchez-Garcia M."/>
            <person name="Sanchez-Ramirez S."/>
            <person name="Szollosi G.J."/>
            <person name="Szarkandi J.G."/>
            <person name="Papp V."/>
            <person name="Albert L."/>
            <person name="Andreopoulos W."/>
            <person name="Angelini C."/>
            <person name="Antonin V."/>
            <person name="Barry K.W."/>
            <person name="Bougher N.L."/>
            <person name="Buchanan P."/>
            <person name="Buyck B."/>
            <person name="Bense V."/>
            <person name="Catcheside P."/>
            <person name="Chovatia M."/>
            <person name="Cooper J."/>
            <person name="Damon W."/>
            <person name="Desjardin D."/>
            <person name="Finy P."/>
            <person name="Geml J."/>
            <person name="Haridas S."/>
            <person name="Hughes K."/>
            <person name="Justo A."/>
            <person name="Karasinski D."/>
            <person name="Kautmanova I."/>
            <person name="Kiss B."/>
            <person name="Kocsube S."/>
            <person name="Kotiranta H."/>
            <person name="LaButti K.M."/>
            <person name="Lechner B.E."/>
            <person name="Liimatainen K."/>
            <person name="Lipzen A."/>
            <person name="Lukacs Z."/>
            <person name="Mihaltcheva S."/>
            <person name="Morgado L.N."/>
            <person name="Niskanen T."/>
            <person name="Noordeloos M.E."/>
            <person name="Ohm R.A."/>
            <person name="Ortiz-Santana B."/>
            <person name="Ovrebo C."/>
            <person name="Racz N."/>
            <person name="Riley R."/>
            <person name="Savchenko A."/>
            <person name="Shiryaev A."/>
            <person name="Soop K."/>
            <person name="Spirin V."/>
            <person name="Szebenyi C."/>
            <person name="Tomsovsky M."/>
            <person name="Tulloss R.E."/>
            <person name="Uehling J."/>
            <person name="Grigoriev I.V."/>
            <person name="Vagvolgyi C."/>
            <person name="Papp T."/>
            <person name="Martin F.M."/>
            <person name="Miettinen O."/>
            <person name="Hibbett D.S."/>
            <person name="Nagy L.G."/>
        </authorList>
    </citation>
    <scope>NUCLEOTIDE SEQUENCE [LARGE SCALE GENOMIC DNA]</scope>
    <source>
        <strain evidence="6 7">CBS 962.96</strain>
    </source>
</reference>
<name>A0A4S8MER4_DENBC</name>
<gene>
    <name evidence="6" type="ORF">K435DRAFT_963732</name>
</gene>
<feature type="chain" id="PRO_5020547810" evidence="4">
    <location>
        <begin position="22"/>
        <end position="1039"/>
    </location>
</feature>
<dbReference type="InterPro" id="IPR019826">
    <property type="entry name" value="Carboxylesterase_B_AS"/>
</dbReference>
<dbReference type="AlphaFoldDB" id="A0A4S8MER4"/>
<dbReference type="Proteomes" id="UP000297245">
    <property type="component" value="Unassembled WGS sequence"/>
</dbReference>
<dbReference type="Pfam" id="PF00135">
    <property type="entry name" value="COesterase"/>
    <property type="match status" value="2"/>
</dbReference>
<protein>
    <submittedName>
        <fullName evidence="6">Alpha/beta-hydrolase</fullName>
    </submittedName>
</protein>
<feature type="domain" description="Carboxylesterase type B" evidence="5">
    <location>
        <begin position="37"/>
        <end position="491"/>
    </location>
</feature>
<evidence type="ECO:0000256" key="2">
    <source>
        <dbReference type="ARBA" id="ARBA00010515"/>
    </source>
</evidence>
<dbReference type="InterPro" id="IPR050309">
    <property type="entry name" value="Type-B_Carboxylest/Lipase"/>
</dbReference>
<keyword evidence="7" id="KW-1185">Reference proteome</keyword>
<proteinExistence type="inferred from homology"/>
<comment type="similarity">
    <text evidence="1">Belongs to the type-B carboxylesterase/lipase family.</text>
</comment>
<comment type="similarity">
    <text evidence="2">Belongs to the 'GDXG' lipolytic enzyme family.</text>
</comment>
<feature type="domain" description="Carboxylesterase type B" evidence="5">
    <location>
        <begin position="566"/>
        <end position="1000"/>
    </location>
</feature>
<keyword evidence="3 6" id="KW-0378">Hydrolase</keyword>
<feature type="signal peptide" evidence="4">
    <location>
        <begin position="1"/>
        <end position="21"/>
    </location>
</feature>
<dbReference type="InterPro" id="IPR019819">
    <property type="entry name" value="Carboxylesterase_B_CS"/>
</dbReference>
<dbReference type="Gene3D" id="3.40.50.1820">
    <property type="entry name" value="alpha/beta hydrolase"/>
    <property type="match status" value="2"/>
</dbReference>
<evidence type="ECO:0000313" key="7">
    <source>
        <dbReference type="Proteomes" id="UP000297245"/>
    </source>
</evidence>
<organism evidence="6 7">
    <name type="scientific">Dendrothele bispora (strain CBS 962.96)</name>
    <dbReference type="NCBI Taxonomy" id="1314807"/>
    <lineage>
        <taxon>Eukaryota</taxon>
        <taxon>Fungi</taxon>
        <taxon>Dikarya</taxon>
        <taxon>Basidiomycota</taxon>
        <taxon>Agaricomycotina</taxon>
        <taxon>Agaricomycetes</taxon>
        <taxon>Agaricomycetidae</taxon>
        <taxon>Agaricales</taxon>
        <taxon>Agaricales incertae sedis</taxon>
        <taxon>Dendrothele</taxon>
    </lineage>
</organism>